<evidence type="ECO:0000256" key="2">
    <source>
        <dbReference type="ARBA" id="ARBA00014294"/>
    </source>
</evidence>
<evidence type="ECO:0000256" key="5">
    <source>
        <dbReference type="ARBA" id="ARBA00029630"/>
    </source>
</evidence>
<comment type="subunit">
    <text evidence="1">Interacts with PEX19.</text>
</comment>
<evidence type="ECO:0000313" key="6">
    <source>
        <dbReference type="EnsemblMetazoa" id="tetur28g01860.1"/>
    </source>
</evidence>
<keyword evidence="7" id="KW-1185">Reference proteome</keyword>
<evidence type="ECO:0000256" key="3">
    <source>
        <dbReference type="ARBA" id="ARBA00022593"/>
    </source>
</evidence>
<sequence>MSFISSGWQWIKRHKGKLLVVSGVVGGYVVLNKYLSAVERNWENSSVKDFVSEVRKKETHFENTIQTCNTTVYNLTPRVLSVLDNLLNSETILDKLKSSASQEEKLLLWEELKIRIITRITSEIYALTLFVCFSRIQLSLIAGYLYVDCCKNGTTPGLINKDIQMYYLSLLETFFNQGILKLIQPIQEAVIQAVGSISLKEKIVLQNLTEIFDKIKANMNFFLHSPDFKASQYLVSKLNDPSETPNGQASSSNNLSAKDRAVIEKMLIETEDLLESDDFKKVFIETIDLGYKVMMDLLVVCFLQIETEPGTSGTENSFKNPHTQSVPFAKLLPPLNSALKERNKSSDEGLSLVRHLLCTDVLVCFSANIYETFSGGRLQKS</sequence>
<dbReference type="Proteomes" id="UP000015104">
    <property type="component" value="Unassembled WGS sequence"/>
</dbReference>
<dbReference type="EnsemblMetazoa" id="tetur28g01860.1">
    <property type="protein sequence ID" value="tetur28g01860.1"/>
    <property type="gene ID" value="tetur28g01860"/>
</dbReference>
<dbReference type="STRING" id="32264.T1KZJ8"/>
<dbReference type="EMBL" id="CAEY01000741">
    <property type="status" value="NOT_ANNOTATED_CDS"/>
    <property type="molecule type" value="Genomic_DNA"/>
</dbReference>
<proteinExistence type="predicted"/>
<evidence type="ECO:0000256" key="4">
    <source>
        <dbReference type="ARBA" id="ARBA00025338"/>
    </source>
</evidence>
<protein>
    <recommendedName>
        <fullName evidence="2">Peroxisomal biogenesis factor 3</fullName>
    </recommendedName>
    <alternativeName>
        <fullName evidence="5">Peroxisomal assembly protein PEX3</fullName>
    </alternativeName>
</protein>
<name>T1KZJ8_TETUR</name>
<evidence type="ECO:0000256" key="1">
    <source>
        <dbReference type="ARBA" id="ARBA00011494"/>
    </source>
</evidence>
<dbReference type="OrthoDB" id="45930at2759"/>
<organism evidence="6 7">
    <name type="scientific">Tetranychus urticae</name>
    <name type="common">Two-spotted spider mite</name>
    <dbReference type="NCBI Taxonomy" id="32264"/>
    <lineage>
        <taxon>Eukaryota</taxon>
        <taxon>Metazoa</taxon>
        <taxon>Ecdysozoa</taxon>
        <taxon>Arthropoda</taxon>
        <taxon>Chelicerata</taxon>
        <taxon>Arachnida</taxon>
        <taxon>Acari</taxon>
        <taxon>Acariformes</taxon>
        <taxon>Trombidiformes</taxon>
        <taxon>Prostigmata</taxon>
        <taxon>Eleutherengona</taxon>
        <taxon>Raphignathae</taxon>
        <taxon>Tetranychoidea</taxon>
        <taxon>Tetranychidae</taxon>
        <taxon>Tetranychus</taxon>
    </lineage>
</organism>
<reference evidence="7" key="1">
    <citation type="submission" date="2011-08" db="EMBL/GenBank/DDBJ databases">
        <authorList>
            <person name="Rombauts S."/>
        </authorList>
    </citation>
    <scope>NUCLEOTIDE SEQUENCE</scope>
    <source>
        <strain evidence="7">London</strain>
    </source>
</reference>
<comment type="function">
    <text evidence="4">Involved in peroxisome biosynthesis and integrity. Assembles membrane vesicles before the matrix proteins are translocated. As a docking factor for PEX19, is necessary for the import of peroxisomal membrane proteins in the peroxisomes.</text>
</comment>
<keyword evidence="3" id="KW-0962">Peroxisome biogenesis</keyword>
<dbReference type="GO" id="GO:0045046">
    <property type="term" value="P:protein import into peroxisome membrane"/>
    <property type="evidence" value="ECO:0007669"/>
    <property type="project" value="TreeGrafter"/>
</dbReference>
<dbReference type="PANTHER" id="PTHR28080">
    <property type="entry name" value="PEROXISOMAL BIOGENESIS FACTOR 3"/>
    <property type="match status" value="1"/>
</dbReference>
<accession>T1KZJ8</accession>
<dbReference type="AlphaFoldDB" id="T1KZJ8"/>
<dbReference type="eggNOG" id="KOG4444">
    <property type="taxonomic scope" value="Eukaryota"/>
</dbReference>
<gene>
    <name evidence="6" type="primary">107368851</name>
</gene>
<dbReference type="PANTHER" id="PTHR28080:SF1">
    <property type="entry name" value="PEROXISOMAL BIOGENESIS FACTOR 3"/>
    <property type="match status" value="1"/>
</dbReference>
<dbReference type="GO" id="GO:0030674">
    <property type="term" value="F:protein-macromolecule adaptor activity"/>
    <property type="evidence" value="ECO:0007669"/>
    <property type="project" value="TreeGrafter"/>
</dbReference>
<dbReference type="Pfam" id="PF04882">
    <property type="entry name" value="Peroxin-3"/>
    <property type="match status" value="2"/>
</dbReference>
<dbReference type="OMA" id="HRGWKDL"/>
<dbReference type="HOGENOM" id="CLU_041367_2_0_1"/>
<reference evidence="6" key="2">
    <citation type="submission" date="2015-06" db="UniProtKB">
        <authorList>
            <consortium name="EnsemblMetazoa"/>
        </authorList>
    </citation>
    <scope>IDENTIFICATION</scope>
</reference>
<dbReference type="GO" id="GO:0005778">
    <property type="term" value="C:peroxisomal membrane"/>
    <property type="evidence" value="ECO:0007669"/>
    <property type="project" value="InterPro"/>
</dbReference>
<evidence type="ECO:0000313" key="7">
    <source>
        <dbReference type="Proteomes" id="UP000015104"/>
    </source>
</evidence>
<dbReference type="KEGG" id="tut:107368851"/>
<dbReference type="InterPro" id="IPR006966">
    <property type="entry name" value="Peroxin-3"/>
</dbReference>